<evidence type="ECO:0000313" key="9">
    <source>
        <dbReference type="EMBL" id="MBD8040785.1"/>
    </source>
</evidence>
<feature type="chain" id="PRO_5047366685" evidence="8">
    <location>
        <begin position="21"/>
        <end position="358"/>
    </location>
</feature>
<evidence type="ECO:0000256" key="3">
    <source>
        <dbReference type="ARBA" id="ARBA00022729"/>
    </source>
</evidence>
<accession>A0ABR8Y996</accession>
<comment type="caution">
    <text evidence="9">The sequence shown here is derived from an EMBL/GenBank/DDBJ whole genome shotgun (WGS) entry which is preliminary data.</text>
</comment>
<gene>
    <name evidence="9" type="ORF">H9625_10145</name>
</gene>
<feature type="signal peptide" evidence="8">
    <location>
        <begin position="1"/>
        <end position="20"/>
    </location>
</feature>
<evidence type="ECO:0000256" key="1">
    <source>
        <dbReference type="ARBA" id="ARBA00004442"/>
    </source>
</evidence>
<keyword evidence="5" id="KW-0564">Palmitate</keyword>
<evidence type="ECO:0000313" key="10">
    <source>
        <dbReference type="Proteomes" id="UP000620874"/>
    </source>
</evidence>
<keyword evidence="3 8" id="KW-0732">Signal</keyword>
<organism evidence="9 10">
    <name type="scientific">Phocaeicola intestinalis</name>
    <dbReference type="NCBI Taxonomy" id="2762212"/>
    <lineage>
        <taxon>Bacteria</taxon>
        <taxon>Pseudomonadati</taxon>
        <taxon>Bacteroidota</taxon>
        <taxon>Bacteroidia</taxon>
        <taxon>Bacteroidales</taxon>
        <taxon>Bacteroidaceae</taxon>
        <taxon>Phocaeicola</taxon>
    </lineage>
</organism>
<reference evidence="9 10" key="1">
    <citation type="submission" date="2020-08" db="EMBL/GenBank/DDBJ databases">
        <title>A Genomic Blueprint of the Chicken Gut Microbiome.</title>
        <authorList>
            <person name="Gilroy R."/>
            <person name="Ravi A."/>
            <person name="Getino M."/>
            <person name="Pursley I."/>
            <person name="Horton D.L."/>
            <person name="Alikhan N.-F."/>
            <person name="Baker D."/>
            <person name="Gharbi K."/>
            <person name="Hall N."/>
            <person name="Watson M."/>
            <person name="Adriaenssens E.M."/>
            <person name="Foster-Nyarko E."/>
            <person name="Jarju S."/>
            <person name="Secka A."/>
            <person name="Antonio M."/>
            <person name="Oren A."/>
            <person name="Chaudhuri R."/>
            <person name="La Ragione R.M."/>
            <person name="Hildebrand F."/>
            <person name="Pallen M.J."/>
        </authorList>
    </citation>
    <scope>NUCLEOTIDE SEQUENCE [LARGE SCALE GENOMIC DNA]</scope>
    <source>
        <strain evidence="9 10">Sa1CVN1</strain>
    </source>
</reference>
<dbReference type="EMBL" id="JACSPP010000029">
    <property type="protein sequence ID" value="MBD8040785.1"/>
    <property type="molecule type" value="Genomic_DNA"/>
</dbReference>
<evidence type="ECO:0000256" key="7">
    <source>
        <dbReference type="ARBA" id="ARBA00023288"/>
    </source>
</evidence>
<dbReference type="Pfam" id="PF08842">
    <property type="entry name" value="Mfa2"/>
    <property type="match status" value="1"/>
</dbReference>
<evidence type="ECO:0000256" key="5">
    <source>
        <dbReference type="ARBA" id="ARBA00023139"/>
    </source>
</evidence>
<keyword evidence="6" id="KW-0998">Cell outer membrane</keyword>
<evidence type="ECO:0000256" key="6">
    <source>
        <dbReference type="ARBA" id="ARBA00023237"/>
    </source>
</evidence>
<dbReference type="Proteomes" id="UP000620874">
    <property type="component" value="Unassembled WGS sequence"/>
</dbReference>
<keyword evidence="10" id="KW-1185">Reference proteome</keyword>
<protein>
    <submittedName>
        <fullName evidence="9">FimB/Mfa2 family fimbrial subunit</fullName>
    </submittedName>
</protein>
<evidence type="ECO:0000256" key="2">
    <source>
        <dbReference type="ARBA" id="ARBA00007248"/>
    </source>
</evidence>
<comment type="similarity">
    <text evidence="2">Belongs to the bacteroidetes fimbrillin superfamily. FimB/Mfa2 family.</text>
</comment>
<evidence type="ECO:0000256" key="8">
    <source>
        <dbReference type="SAM" id="SignalP"/>
    </source>
</evidence>
<dbReference type="Gene3D" id="2.60.40.2090">
    <property type="match status" value="1"/>
</dbReference>
<evidence type="ECO:0000256" key="4">
    <source>
        <dbReference type="ARBA" id="ARBA00023136"/>
    </source>
</evidence>
<keyword evidence="4" id="KW-0472">Membrane</keyword>
<dbReference type="Gene3D" id="2.60.40.2100">
    <property type="match status" value="1"/>
</dbReference>
<comment type="subcellular location">
    <subcellularLocation>
        <location evidence="1">Cell outer membrane</location>
    </subcellularLocation>
</comment>
<keyword evidence="7" id="KW-0449">Lipoprotein</keyword>
<dbReference type="PROSITE" id="PS51257">
    <property type="entry name" value="PROKAR_LIPOPROTEIN"/>
    <property type="match status" value="1"/>
</dbReference>
<dbReference type="InterPro" id="IPR014941">
    <property type="entry name" value="FimB/Mfa2/Mfa3"/>
</dbReference>
<proteinExistence type="inferred from homology"/>
<name>A0ABR8Y996_9BACT</name>
<dbReference type="RefSeq" id="WP_087250747.1">
    <property type="nucleotide sequence ID" value="NZ_JACSPP010000029.1"/>
</dbReference>
<sequence>MKAIYTLRMLAILWAGITLSACTDWMYDDRSGCEHGVCLSFKYDYNLQRADMIGHVGSVGVFVYDEEGRFVTSYIEPNLRRTQPCLYLDLPQGNYQFLAVAQQRSFDELQAGPGANFTWSAPDAGDGIDDFSVSLAHQDLGNGFATVPHGNLPLDTLWHAVSATPLYVPAEGYAYDTLSLVRDTKSISVSLREIDRPETMDVADYDFFIYHRDLTMAYSPATHDLEASAQARTAIYTPYATWNTSDTDASAARSDAGRTAHADFMTSRLYADGAEEDRARLVIRHRDTDHTVIEADLCNLLGQLRNYDETQRYSLQEFLDRGYDFRLTFFLQGGEWQYAEVSIGILGWSKRIQNVSLD</sequence>